<reference evidence="2 3" key="1">
    <citation type="submission" date="2019-04" db="EMBL/GenBank/DDBJ databases">
        <title>Comparative genomics and transcriptomics to analyze fruiting body development in filamentous ascomycetes.</title>
        <authorList>
            <consortium name="DOE Joint Genome Institute"/>
            <person name="Lutkenhaus R."/>
            <person name="Traeger S."/>
            <person name="Breuer J."/>
            <person name="Kuo A."/>
            <person name="Lipzen A."/>
            <person name="Pangilinan J."/>
            <person name="Dilworth D."/>
            <person name="Sandor L."/>
            <person name="Poggeler S."/>
            <person name="Barry K."/>
            <person name="Grigoriev I.V."/>
            <person name="Nowrousian M."/>
        </authorList>
    </citation>
    <scope>NUCLEOTIDE SEQUENCE [LARGE SCALE GENOMIC DNA]</scope>
    <source>
        <strain evidence="2 3">CBS 389.68</strain>
    </source>
</reference>
<gene>
    <name evidence="2" type="ORF">EX30DRAFT_351617</name>
</gene>
<accession>A0A4V3SHW3</accession>
<proteinExistence type="predicted"/>
<evidence type="ECO:0000256" key="1">
    <source>
        <dbReference type="SAM" id="MobiDB-lite"/>
    </source>
</evidence>
<organism evidence="2 3">
    <name type="scientific">Ascodesmis nigricans</name>
    <dbReference type="NCBI Taxonomy" id="341454"/>
    <lineage>
        <taxon>Eukaryota</taxon>
        <taxon>Fungi</taxon>
        <taxon>Dikarya</taxon>
        <taxon>Ascomycota</taxon>
        <taxon>Pezizomycotina</taxon>
        <taxon>Pezizomycetes</taxon>
        <taxon>Pezizales</taxon>
        <taxon>Ascodesmidaceae</taxon>
        <taxon>Ascodesmis</taxon>
    </lineage>
</organism>
<dbReference type="InParanoid" id="A0A4V3SHW3"/>
<evidence type="ECO:0000313" key="2">
    <source>
        <dbReference type="EMBL" id="TGZ77794.1"/>
    </source>
</evidence>
<evidence type="ECO:0000313" key="3">
    <source>
        <dbReference type="Proteomes" id="UP000298138"/>
    </source>
</evidence>
<keyword evidence="3" id="KW-1185">Reference proteome</keyword>
<dbReference type="EMBL" id="ML220149">
    <property type="protein sequence ID" value="TGZ77794.1"/>
    <property type="molecule type" value="Genomic_DNA"/>
</dbReference>
<dbReference type="AlphaFoldDB" id="A0A4V3SHW3"/>
<sequence length="178" mass="18286">MTKQETRKLVYNGASDCGASECASESSQVVKKSKPKLSASQRAPTRRRRIGAHARLAADWAPGTMTCTEQSGGGWIDVAVEMEMEAIARRRDCAAAVADHSSSSVSSFCCGRLARLPDDEEVMGAEEGGGAGWLGLVGVGVGLGWRGSARPSSTLRVGNDGGGGEEEEAATVGGGRGG</sequence>
<dbReference type="Proteomes" id="UP000298138">
    <property type="component" value="Unassembled WGS sequence"/>
</dbReference>
<name>A0A4V3SHW3_9PEZI</name>
<protein>
    <submittedName>
        <fullName evidence="2">Uncharacterized protein</fullName>
    </submittedName>
</protein>
<feature type="region of interest" description="Disordered" evidence="1">
    <location>
        <begin position="25"/>
        <end position="48"/>
    </location>
</feature>
<feature type="region of interest" description="Disordered" evidence="1">
    <location>
        <begin position="148"/>
        <end position="178"/>
    </location>
</feature>